<evidence type="ECO:0000256" key="1">
    <source>
        <dbReference type="ARBA" id="ARBA00022801"/>
    </source>
</evidence>
<feature type="short sequence motif" description="HXTX 1" evidence="2">
    <location>
        <begin position="40"/>
        <end position="43"/>
    </location>
</feature>
<organism evidence="3 4">
    <name type="scientific">Candidatus Ornithocaccomicrobium faecavium</name>
    <dbReference type="NCBI Taxonomy" id="2840890"/>
    <lineage>
        <taxon>Bacteria</taxon>
        <taxon>Bacillati</taxon>
        <taxon>Bacillota</taxon>
        <taxon>Clostridia</taxon>
        <taxon>Candidatus Ornithocaccomicrobium</taxon>
    </lineage>
</organism>
<dbReference type="Pfam" id="PF13563">
    <property type="entry name" value="2_5_RNA_ligase2"/>
    <property type="match status" value="1"/>
</dbReference>
<dbReference type="InterPro" id="IPR009097">
    <property type="entry name" value="Cyclic_Pdiesterase"/>
</dbReference>
<dbReference type="Proteomes" id="UP000886884">
    <property type="component" value="Unassembled WGS sequence"/>
</dbReference>
<comment type="caution">
    <text evidence="3">The sequence shown here is derived from an EMBL/GenBank/DDBJ whole genome shotgun (WGS) entry which is preliminary data.</text>
</comment>
<feature type="active site" description="Proton acceptor" evidence="2">
    <location>
        <position position="121"/>
    </location>
</feature>
<dbReference type="GO" id="GO:0004113">
    <property type="term" value="F:2',3'-cyclic-nucleotide 3'-phosphodiesterase activity"/>
    <property type="evidence" value="ECO:0007669"/>
    <property type="project" value="InterPro"/>
</dbReference>
<accession>A0A9D1TEJ5</accession>
<dbReference type="EC" id="3.1.4.58" evidence="2"/>
<comment type="function">
    <text evidence="2">Hydrolyzes RNA 2',3'-cyclic phosphodiester to an RNA 2'-phosphomonoester.</text>
</comment>
<sequence length="174" mass="18718">MRLFVAVLLSEPMRQALLDTMAQMRAQGARGNFTRKENLHVTLAFLGETDAQGCVRAKRALDACAASCAPIPLQLGQAGRFGALWWAGLQNSAPLQALAQSAQNALRAEGFVLENRSFVPHITLARQVSAPTPLRLAVPSASCTAGRVSLMRSDRVNGVLRYTEIYAPSLSKAL</sequence>
<dbReference type="GO" id="GO:0008664">
    <property type="term" value="F:RNA 2',3'-cyclic 3'-phosphodiesterase activity"/>
    <property type="evidence" value="ECO:0007669"/>
    <property type="project" value="UniProtKB-EC"/>
</dbReference>
<protein>
    <recommendedName>
        <fullName evidence="2">RNA 2',3'-cyclic phosphodiesterase</fullName>
        <shortName evidence="2">RNA 2',3'-CPDase</shortName>
        <ecNumber evidence="2">3.1.4.58</ecNumber>
    </recommendedName>
</protein>
<evidence type="ECO:0000256" key="2">
    <source>
        <dbReference type="HAMAP-Rule" id="MF_01940"/>
    </source>
</evidence>
<feature type="active site" description="Proton donor" evidence="2">
    <location>
        <position position="40"/>
    </location>
</feature>
<proteinExistence type="inferred from homology"/>
<dbReference type="Gene3D" id="3.90.1140.10">
    <property type="entry name" value="Cyclic phosphodiesterase"/>
    <property type="match status" value="1"/>
</dbReference>
<reference evidence="3" key="2">
    <citation type="journal article" date="2021" name="PeerJ">
        <title>Extensive microbial diversity within the chicken gut microbiome revealed by metagenomics and culture.</title>
        <authorList>
            <person name="Gilroy R."/>
            <person name="Ravi A."/>
            <person name="Getino M."/>
            <person name="Pursley I."/>
            <person name="Horton D.L."/>
            <person name="Alikhan N.F."/>
            <person name="Baker D."/>
            <person name="Gharbi K."/>
            <person name="Hall N."/>
            <person name="Watson M."/>
            <person name="Adriaenssens E.M."/>
            <person name="Foster-Nyarko E."/>
            <person name="Jarju S."/>
            <person name="Secka A."/>
            <person name="Antonio M."/>
            <person name="Oren A."/>
            <person name="Chaudhuri R.R."/>
            <person name="La Ragione R."/>
            <person name="Hildebrand F."/>
            <person name="Pallen M.J."/>
        </authorList>
    </citation>
    <scope>NUCLEOTIDE SEQUENCE</scope>
    <source>
        <strain evidence="3">CHK183-6373</strain>
    </source>
</reference>
<dbReference type="PANTHER" id="PTHR35561:SF1">
    <property type="entry name" value="RNA 2',3'-CYCLIC PHOSPHODIESTERASE"/>
    <property type="match status" value="1"/>
</dbReference>
<evidence type="ECO:0000313" key="4">
    <source>
        <dbReference type="Proteomes" id="UP000886884"/>
    </source>
</evidence>
<dbReference type="InterPro" id="IPR004175">
    <property type="entry name" value="RNA_CPDase"/>
</dbReference>
<evidence type="ECO:0000313" key="3">
    <source>
        <dbReference type="EMBL" id="HIV28932.1"/>
    </source>
</evidence>
<comment type="catalytic activity">
    <reaction evidence="2">
        <text>a 3'-end 2',3'-cyclophospho-ribonucleotide-RNA + H2O = a 3'-end 2'-phospho-ribonucleotide-RNA + H(+)</text>
        <dbReference type="Rhea" id="RHEA:11828"/>
        <dbReference type="Rhea" id="RHEA-COMP:10464"/>
        <dbReference type="Rhea" id="RHEA-COMP:17353"/>
        <dbReference type="ChEBI" id="CHEBI:15377"/>
        <dbReference type="ChEBI" id="CHEBI:15378"/>
        <dbReference type="ChEBI" id="CHEBI:83064"/>
        <dbReference type="ChEBI" id="CHEBI:173113"/>
        <dbReference type="EC" id="3.1.4.58"/>
    </reaction>
</comment>
<name>A0A9D1TEJ5_9FIRM</name>
<dbReference type="HAMAP" id="MF_01940">
    <property type="entry name" value="RNA_CPDase"/>
    <property type="match status" value="1"/>
</dbReference>
<reference evidence="3" key="1">
    <citation type="submission" date="2020-10" db="EMBL/GenBank/DDBJ databases">
        <authorList>
            <person name="Gilroy R."/>
        </authorList>
    </citation>
    <scope>NUCLEOTIDE SEQUENCE</scope>
    <source>
        <strain evidence="3">CHK183-6373</strain>
    </source>
</reference>
<keyword evidence="1 2" id="KW-0378">Hydrolase</keyword>
<comment type="similarity">
    <text evidence="2">Belongs to the 2H phosphoesterase superfamily. ThpR family.</text>
</comment>
<dbReference type="EMBL" id="DVOT01000243">
    <property type="protein sequence ID" value="HIV28932.1"/>
    <property type="molecule type" value="Genomic_DNA"/>
</dbReference>
<dbReference type="SUPFAM" id="SSF55144">
    <property type="entry name" value="LigT-like"/>
    <property type="match status" value="1"/>
</dbReference>
<dbReference type="PANTHER" id="PTHR35561">
    <property type="entry name" value="RNA 2',3'-CYCLIC PHOSPHODIESTERASE"/>
    <property type="match status" value="1"/>
</dbReference>
<dbReference type="AlphaFoldDB" id="A0A9D1TEJ5"/>
<gene>
    <name evidence="3" type="primary">thpR</name>
    <name evidence="3" type="ORF">IAA64_13295</name>
</gene>
<dbReference type="NCBIfam" id="TIGR02258">
    <property type="entry name" value="2_5_ligase"/>
    <property type="match status" value="1"/>
</dbReference>
<feature type="short sequence motif" description="HXTX 2" evidence="2">
    <location>
        <begin position="121"/>
        <end position="124"/>
    </location>
</feature>